<organism evidence="4 5">
    <name type="scientific">Hymenobacter crusticola</name>
    <dbReference type="NCBI Taxonomy" id="1770526"/>
    <lineage>
        <taxon>Bacteria</taxon>
        <taxon>Pseudomonadati</taxon>
        <taxon>Bacteroidota</taxon>
        <taxon>Cytophagia</taxon>
        <taxon>Cytophagales</taxon>
        <taxon>Hymenobacteraceae</taxon>
        <taxon>Hymenobacter</taxon>
    </lineage>
</organism>
<dbReference type="GO" id="GO:0005993">
    <property type="term" value="P:trehalose catabolic process"/>
    <property type="evidence" value="ECO:0007669"/>
    <property type="project" value="TreeGrafter"/>
</dbReference>
<evidence type="ECO:0000313" key="4">
    <source>
        <dbReference type="EMBL" id="OUJ73289.1"/>
    </source>
</evidence>
<dbReference type="AlphaFoldDB" id="A0A243WCE1"/>
<dbReference type="PANTHER" id="PTHR23403:SF1">
    <property type="entry name" value="TREHALASE"/>
    <property type="match status" value="1"/>
</dbReference>
<evidence type="ECO:0000256" key="3">
    <source>
        <dbReference type="SAM" id="SignalP"/>
    </source>
</evidence>
<gene>
    <name evidence="4" type="ORF">BXP70_15860</name>
</gene>
<accession>A0A243WCE1</accession>
<dbReference type="OrthoDB" id="106887at2"/>
<dbReference type="SUPFAM" id="SSF48208">
    <property type="entry name" value="Six-hairpin glycosidases"/>
    <property type="match status" value="1"/>
</dbReference>
<sequence length="531" mass="60302">MMRKLLAIVLVLVSLGTQAQRESPRQLYPELFEAIQLGLIFSDGKTFVDAVPKVAPSVIREAYQQQKSQQGFDLRRFTLTYFELPGEVTKLYQGEITKQYQSNIDAGIRHHIDTLWTVLERRADPAVTQGTSLIPLPQSYIVPGGRFREVYYWDSYFTMLGLQESHRYTVMRHILNNFSHLIREVGFIPNGNRTYYLTRSQPPFFANMVELLAQTEGDTVLVRYQEPMLKEYAYWMAGADTIKPGRAYGPAVRLPNGTLLNRYWDASDQPREESYAQDVASGKTSSQPLNQFYRNIRAAAASGWDFSSRWFGPAGNLGSIQTTSLLPVDLNCLLWHLETTLARSYQIQGNRSQAAAFTAKAAQRKKAILTYFWDKDLGWFVDYNWVAKRRATVRTLAAAFPLTFGLATQRQAKQVAAGLQKDFLKPGGLVTTLNKSGEQWDAPNAWAPLEWMAISGLERYQQHALARTIAERWATLNINVFKQTGKLLEKYNVVDTNIKAGGGEYPLQDGFGWTNGVLLKIINQYKMEVKK</sequence>
<dbReference type="PROSITE" id="PS00927">
    <property type="entry name" value="TREHALASE_1"/>
    <property type="match status" value="1"/>
</dbReference>
<dbReference type="RefSeq" id="WP_086595055.1">
    <property type="nucleotide sequence ID" value="NZ_MTSE01000007.1"/>
</dbReference>
<feature type="signal peptide" evidence="3">
    <location>
        <begin position="1"/>
        <end position="19"/>
    </location>
</feature>
<dbReference type="InterPro" id="IPR012341">
    <property type="entry name" value="6hp_glycosidase-like_sf"/>
</dbReference>
<name>A0A243WCE1_9BACT</name>
<keyword evidence="3" id="KW-0732">Signal</keyword>
<keyword evidence="1" id="KW-0378">Hydrolase</keyword>
<dbReference type="GO" id="GO:0004555">
    <property type="term" value="F:alpha,alpha-trehalase activity"/>
    <property type="evidence" value="ECO:0007669"/>
    <property type="project" value="InterPro"/>
</dbReference>
<dbReference type="Gene3D" id="1.50.10.10">
    <property type="match status" value="1"/>
</dbReference>
<reference evidence="4 5" key="1">
    <citation type="submission" date="2017-01" db="EMBL/GenBank/DDBJ databases">
        <title>A new Hymenobacter.</title>
        <authorList>
            <person name="Liang Y."/>
            <person name="Feng F."/>
        </authorList>
    </citation>
    <scope>NUCLEOTIDE SEQUENCE [LARGE SCALE GENOMIC DNA]</scope>
    <source>
        <strain evidence="4">MIMBbqt21</strain>
    </source>
</reference>
<dbReference type="InterPro" id="IPR001661">
    <property type="entry name" value="Glyco_hydro_37"/>
</dbReference>
<keyword evidence="5" id="KW-1185">Reference proteome</keyword>
<dbReference type="PANTHER" id="PTHR23403">
    <property type="entry name" value="TREHALASE"/>
    <property type="match status" value="1"/>
</dbReference>
<dbReference type="NCBIfam" id="NF009774">
    <property type="entry name" value="PRK13271.1"/>
    <property type="match status" value="1"/>
</dbReference>
<dbReference type="Pfam" id="PF01204">
    <property type="entry name" value="Trehalase"/>
    <property type="match status" value="1"/>
</dbReference>
<dbReference type="NCBIfam" id="NF009773">
    <property type="entry name" value="PRK13270.1"/>
    <property type="match status" value="1"/>
</dbReference>
<proteinExistence type="predicted"/>
<dbReference type="Proteomes" id="UP000194873">
    <property type="component" value="Unassembled WGS sequence"/>
</dbReference>
<evidence type="ECO:0000313" key="5">
    <source>
        <dbReference type="Proteomes" id="UP000194873"/>
    </source>
</evidence>
<keyword evidence="2" id="KW-0326">Glycosidase</keyword>
<dbReference type="InterPro" id="IPR018232">
    <property type="entry name" value="Glyco_hydro_37_CS"/>
</dbReference>
<evidence type="ECO:0000256" key="2">
    <source>
        <dbReference type="ARBA" id="ARBA00023295"/>
    </source>
</evidence>
<feature type="chain" id="PRO_5012715469" evidence="3">
    <location>
        <begin position="20"/>
        <end position="531"/>
    </location>
</feature>
<dbReference type="PRINTS" id="PR00744">
    <property type="entry name" value="GLHYDRLASE37"/>
</dbReference>
<evidence type="ECO:0000256" key="1">
    <source>
        <dbReference type="ARBA" id="ARBA00022801"/>
    </source>
</evidence>
<protein>
    <submittedName>
        <fullName evidence="4">Trehalase</fullName>
    </submittedName>
</protein>
<dbReference type="InterPro" id="IPR008928">
    <property type="entry name" value="6-hairpin_glycosidase_sf"/>
</dbReference>
<comment type="caution">
    <text evidence="4">The sequence shown here is derived from an EMBL/GenBank/DDBJ whole genome shotgun (WGS) entry which is preliminary data.</text>
</comment>
<dbReference type="EMBL" id="MTSE01000007">
    <property type="protein sequence ID" value="OUJ73289.1"/>
    <property type="molecule type" value="Genomic_DNA"/>
</dbReference>
<dbReference type="PROSITE" id="PS00928">
    <property type="entry name" value="TREHALASE_2"/>
    <property type="match status" value="1"/>
</dbReference>